<dbReference type="AlphaFoldDB" id="A0A834WEL0"/>
<reference evidence="5" key="1">
    <citation type="submission" date="2020-09" db="EMBL/GenBank/DDBJ databases">
        <title>Genome-Enabled Discovery of Anthraquinone Biosynthesis in Senna tora.</title>
        <authorList>
            <person name="Kang S.-H."/>
            <person name="Pandey R.P."/>
            <person name="Lee C.-M."/>
            <person name="Sim J.-S."/>
            <person name="Jeong J.-T."/>
            <person name="Choi B.-S."/>
            <person name="Jung M."/>
            <person name="Ginzburg D."/>
            <person name="Zhao K."/>
            <person name="Won S.Y."/>
            <person name="Oh T.-J."/>
            <person name="Yu Y."/>
            <person name="Kim N.-H."/>
            <person name="Lee O.R."/>
            <person name="Lee T.-H."/>
            <person name="Bashyal P."/>
            <person name="Kim T.-S."/>
            <person name="Lee W.-H."/>
            <person name="Kawkins C."/>
            <person name="Kim C.-K."/>
            <person name="Kim J.S."/>
            <person name="Ahn B.O."/>
            <person name="Rhee S.Y."/>
            <person name="Sohng J.K."/>
        </authorList>
    </citation>
    <scope>NUCLEOTIDE SEQUENCE</scope>
    <source>
        <tissue evidence="5">Leaf</tissue>
    </source>
</reference>
<proteinExistence type="inferred from homology"/>
<dbReference type="PROSITE" id="PS00166">
    <property type="entry name" value="ENOYL_COA_HYDRATASE"/>
    <property type="match status" value="1"/>
</dbReference>
<organism evidence="5 6">
    <name type="scientific">Senna tora</name>
    <dbReference type="NCBI Taxonomy" id="362788"/>
    <lineage>
        <taxon>Eukaryota</taxon>
        <taxon>Viridiplantae</taxon>
        <taxon>Streptophyta</taxon>
        <taxon>Embryophyta</taxon>
        <taxon>Tracheophyta</taxon>
        <taxon>Spermatophyta</taxon>
        <taxon>Magnoliopsida</taxon>
        <taxon>eudicotyledons</taxon>
        <taxon>Gunneridae</taxon>
        <taxon>Pentapetalae</taxon>
        <taxon>rosids</taxon>
        <taxon>fabids</taxon>
        <taxon>Fabales</taxon>
        <taxon>Fabaceae</taxon>
        <taxon>Caesalpinioideae</taxon>
        <taxon>Cassia clade</taxon>
        <taxon>Senna</taxon>
    </lineage>
</organism>
<dbReference type="PANTHER" id="PTHR23309">
    <property type="entry name" value="3-HYDROXYACYL-COA DEHYROGENASE"/>
    <property type="match status" value="1"/>
</dbReference>
<dbReference type="SUPFAM" id="SSF52096">
    <property type="entry name" value="ClpP/crotonase"/>
    <property type="match status" value="1"/>
</dbReference>
<dbReference type="GO" id="GO:0005777">
    <property type="term" value="C:peroxisome"/>
    <property type="evidence" value="ECO:0007669"/>
    <property type="project" value="TreeGrafter"/>
</dbReference>
<dbReference type="GO" id="GO:0016829">
    <property type="term" value="F:lyase activity"/>
    <property type="evidence" value="ECO:0007669"/>
    <property type="project" value="UniProtKB-KW"/>
</dbReference>
<dbReference type="Pfam" id="PF00378">
    <property type="entry name" value="ECH_1"/>
    <property type="match status" value="1"/>
</dbReference>
<sequence length="130" mass="13459">MCNPPVNALAIPIISGLKEKFDEAQRRNDVKAIVLTGKGGRFSGGFDISVMEKVHQTGDVTLVPDVSVELVVNTIEDSKKPVVAAVEGLALGGGLELAMGCHARIAAPRTQLGLPELTLGIIPGFGGISS</sequence>
<evidence type="ECO:0000313" key="5">
    <source>
        <dbReference type="EMBL" id="KAF7819802.1"/>
    </source>
</evidence>
<dbReference type="Gene3D" id="3.90.226.10">
    <property type="entry name" value="2-enoyl-CoA Hydratase, Chain A, domain 1"/>
    <property type="match status" value="1"/>
</dbReference>
<dbReference type="OrthoDB" id="1412519at2759"/>
<keyword evidence="2" id="KW-0456">Lyase</keyword>
<evidence type="ECO:0000256" key="1">
    <source>
        <dbReference type="ARBA" id="ARBA00023235"/>
    </source>
</evidence>
<gene>
    <name evidence="5" type="ORF">G2W53_025257</name>
</gene>
<comment type="similarity">
    <text evidence="4">Belongs to the enoyl-CoA hydratase/isomerase family.</text>
</comment>
<keyword evidence="1" id="KW-0413">Isomerase</keyword>
<dbReference type="PANTHER" id="PTHR23309:SF49">
    <property type="entry name" value="PEROXISOMAL BIFUNCTIONAL ENZYME"/>
    <property type="match status" value="1"/>
</dbReference>
<evidence type="ECO:0000256" key="3">
    <source>
        <dbReference type="ARBA" id="ARBA00023268"/>
    </source>
</evidence>
<keyword evidence="3" id="KW-0511">Multifunctional enzyme</keyword>
<dbReference type="GO" id="GO:0003857">
    <property type="term" value="F:(3S)-3-hydroxyacyl-CoA dehydrogenase (NAD+) activity"/>
    <property type="evidence" value="ECO:0007669"/>
    <property type="project" value="TreeGrafter"/>
</dbReference>
<protein>
    <submittedName>
        <fullName evidence="5">Peroxisomal fatty acid beta-oxidation multifunctional protein aim1-like</fullName>
    </submittedName>
</protein>
<accession>A0A834WEL0</accession>
<dbReference type="InterPro" id="IPR018376">
    <property type="entry name" value="Enoyl-CoA_hyd/isom_CS"/>
</dbReference>
<dbReference type="CDD" id="cd06558">
    <property type="entry name" value="crotonase-like"/>
    <property type="match status" value="1"/>
</dbReference>
<evidence type="ECO:0000313" key="6">
    <source>
        <dbReference type="Proteomes" id="UP000634136"/>
    </source>
</evidence>
<name>A0A834WEL0_9FABA</name>
<dbReference type="Proteomes" id="UP000634136">
    <property type="component" value="Unassembled WGS sequence"/>
</dbReference>
<dbReference type="EMBL" id="JAAIUW010000008">
    <property type="protein sequence ID" value="KAF7819802.1"/>
    <property type="molecule type" value="Genomic_DNA"/>
</dbReference>
<dbReference type="GO" id="GO:0016853">
    <property type="term" value="F:isomerase activity"/>
    <property type="evidence" value="ECO:0007669"/>
    <property type="project" value="UniProtKB-KW"/>
</dbReference>
<dbReference type="InterPro" id="IPR001753">
    <property type="entry name" value="Enoyl-CoA_hydra/iso"/>
</dbReference>
<dbReference type="InterPro" id="IPR029045">
    <property type="entry name" value="ClpP/crotonase-like_dom_sf"/>
</dbReference>
<evidence type="ECO:0000256" key="4">
    <source>
        <dbReference type="RuleBase" id="RU003707"/>
    </source>
</evidence>
<evidence type="ECO:0000256" key="2">
    <source>
        <dbReference type="ARBA" id="ARBA00023239"/>
    </source>
</evidence>
<comment type="caution">
    <text evidence="5">The sequence shown here is derived from an EMBL/GenBank/DDBJ whole genome shotgun (WGS) entry which is preliminary data.</text>
</comment>
<keyword evidence="6" id="KW-1185">Reference proteome</keyword>
<dbReference type="GO" id="GO:0006635">
    <property type="term" value="P:fatty acid beta-oxidation"/>
    <property type="evidence" value="ECO:0007669"/>
    <property type="project" value="TreeGrafter"/>
</dbReference>